<evidence type="ECO:0000256" key="2">
    <source>
        <dbReference type="ARBA" id="ARBA00022617"/>
    </source>
</evidence>
<sequence length="481" mass="48118">MPTSPRERVRDACPGVLTTHPAADGALARLRLPGGRLTAAAAKTLAGCAREFADGHLELTSRANVQLRGLADGTAEELAARVSAVGLLPSTTHERVRNIVGSPLSGRGEAGCRDIAPVVAELDRRLCADPALAALPGRLLFAVDDGSGDLAGLPADLALRALPSGEMLLAVAGATRALRLPVHVAVPALLAATRAFIEARAAAGTAATAWRIAELPGGPGGQDGLLAAAATEAGVVGIVQAAGIAQAAGSATVRAGAWPGPHPQRDGRRALTVLVPLGRLSADQLDLLTAAAAAGGGDGAGGAGDAEDGVLVVTPWRSVVLRDLDPAEATRWSRAAADAGLVVDPASSWVGVTSCAGRPGCARALADVRRDAAVSVRIRADDPSAPTHPAGRPRALPPVPVGPALAPVHWSGCERRCGQPGGRVVEVVATGSGYRIRRTGLGAAAVASVGADGGEATVVSSSPVDGHRDLAAAVRSARRLA</sequence>
<dbReference type="InterPro" id="IPR005117">
    <property type="entry name" value="NiRdtase/SiRdtase_haem-b_fer"/>
</dbReference>
<dbReference type="Gene3D" id="3.90.480.10">
    <property type="entry name" value="Sulfite Reductase Hemoprotein,Domain 2"/>
    <property type="match status" value="1"/>
</dbReference>
<dbReference type="SUPFAM" id="SSF55124">
    <property type="entry name" value="Nitrite/Sulfite reductase N-terminal domain-like"/>
    <property type="match status" value="2"/>
</dbReference>
<feature type="domain" description="Nitrite/Sulfite reductase ferredoxin-like" evidence="7">
    <location>
        <begin position="262"/>
        <end position="335"/>
    </location>
</feature>
<protein>
    <submittedName>
        <fullName evidence="8">Nitrite/sulfite reductase, hemoprotein beta-component, ferrodoxin-like</fullName>
    </submittedName>
</protein>
<dbReference type="InterPro" id="IPR051329">
    <property type="entry name" value="NIR_SIR_4Fe-4S"/>
</dbReference>
<dbReference type="RefSeq" id="WP_011435958.1">
    <property type="nucleotide sequence ID" value="NC_007777.1"/>
</dbReference>
<dbReference type="InterPro" id="IPR036136">
    <property type="entry name" value="Nit/Sulf_reduc_fer-like_dom_sf"/>
</dbReference>
<organism evidence="8 9">
    <name type="scientific">Frankia casuarinae (strain DSM 45818 / CECT 9043 / HFP020203 / CcI3)</name>
    <dbReference type="NCBI Taxonomy" id="106370"/>
    <lineage>
        <taxon>Bacteria</taxon>
        <taxon>Bacillati</taxon>
        <taxon>Actinomycetota</taxon>
        <taxon>Actinomycetes</taxon>
        <taxon>Frankiales</taxon>
        <taxon>Frankiaceae</taxon>
        <taxon>Frankia</taxon>
    </lineage>
</organism>
<evidence type="ECO:0000313" key="9">
    <source>
        <dbReference type="Proteomes" id="UP000001937"/>
    </source>
</evidence>
<dbReference type="Proteomes" id="UP000001937">
    <property type="component" value="Chromosome"/>
</dbReference>
<keyword evidence="9" id="KW-1185">Reference proteome</keyword>
<gene>
    <name evidence="8" type="ordered locus">Francci3_1519</name>
</gene>
<name>Q2JCU7_FRACC</name>
<dbReference type="PANTHER" id="PTHR32439:SF9">
    <property type="entry name" value="BLR3264 PROTEIN"/>
    <property type="match status" value="1"/>
</dbReference>
<dbReference type="eggNOG" id="COG0155">
    <property type="taxonomic scope" value="Bacteria"/>
</dbReference>
<proteinExistence type="predicted"/>
<dbReference type="HOGENOM" id="CLU_015667_0_1_11"/>
<evidence type="ECO:0000256" key="5">
    <source>
        <dbReference type="ARBA" id="ARBA00023004"/>
    </source>
</evidence>
<keyword evidence="3" id="KW-0479">Metal-binding</keyword>
<keyword evidence="1" id="KW-0004">4Fe-4S</keyword>
<keyword evidence="2" id="KW-0349">Heme</keyword>
<dbReference type="Gene3D" id="3.30.413.10">
    <property type="entry name" value="Sulfite Reductase Hemoprotein, domain 1"/>
    <property type="match status" value="1"/>
</dbReference>
<dbReference type="PANTHER" id="PTHR32439">
    <property type="entry name" value="FERREDOXIN--NITRITE REDUCTASE, CHLOROPLASTIC"/>
    <property type="match status" value="1"/>
</dbReference>
<evidence type="ECO:0000256" key="3">
    <source>
        <dbReference type="ARBA" id="ARBA00022723"/>
    </source>
</evidence>
<dbReference type="GO" id="GO:0046872">
    <property type="term" value="F:metal ion binding"/>
    <property type="evidence" value="ECO:0007669"/>
    <property type="project" value="UniProtKB-KW"/>
</dbReference>
<dbReference type="InterPro" id="IPR045854">
    <property type="entry name" value="NO2/SO3_Rdtase_4Fe4S_sf"/>
</dbReference>
<reference evidence="8 9" key="1">
    <citation type="journal article" date="2007" name="Genome Res.">
        <title>Genome characteristics of facultatively symbiotic Frankia sp. strains reflect host range and host plant biogeography.</title>
        <authorList>
            <person name="Normand P."/>
            <person name="Lapierre P."/>
            <person name="Tisa L.S."/>
            <person name="Gogarten J.P."/>
            <person name="Alloisio N."/>
            <person name="Bagnarol E."/>
            <person name="Bassi C.A."/>
            <person name="Berry A.M."/>
            <person name="Bickhart D.M."/>
            <person name="Choisne N."/>
            <person name="Couloux A."/>
            <person name="Cournoyer B."/>
            <person name="Cruveiller S."/>
            <person name="Daubin V."/>
            <person name="Demange N."/>
            <person name="Francino M.P."/>
            <person name="Goltsman E."/>
            <person name="Huang Y."/>
            <person name="Kopp O.R."/>
            <person name="Labarre L."/>
            <person name="Lapidus A."/>
            <person name="Lavire C."/>
            <person name="Marechal J."/>
            <person name="Martinez M."/>
            <person name="Mastronunzio J.E."/>
            <person name="Mullin B.C."/>
            <person name="Niemann J."/>
            <person name="Pujic P."/>
            <person name="Rawnsley T."/>
            <person name="Rouy Z."/>
            <person name="Schenowitz C."/>
            <person name="Sellstedt A."/>
            <person name="Tavares F."/>
            <person name="Tomkins J.P."/>
            <person name="Vallenet D."/>
            <person name="Valverde C."/>
            <person name="Wall L.G."/>
            <person name="Wang Y."/>
            <person name="Medigue C."/>
            <person name="Benson D.R."/>
        </authorList>
    </citation>
    <scope>NUCLEOTIDE SEQUENCE [LARGE SCALE GENOMIC DNA]</scope>
    <source>
        <strain evidence="9">DSM 45818 / CECT 9043 / CcI3</strain>
    </source>
</reference>
<accession>Q2JCU7</accession>
<evidence type="ECO:0000256" key="4">
    <source>
        <dbReference type="ARBA" id="ARBA00023002"/>
    </source>
</evidence>
<feature type="domain" description="Nitrite/Sulfite reductase ferredoxin-like" evidence="7">
    <location>
        <begin position="24"/>
        <end position="83"/>
    </location>
</feature>
<dbReference type="STRING" id="106370.Francci3_1519"/>
<dbReference type="AlphaFoldDB" id="Q2JCU7"/>
<evidence type="ECO:0000313" key="8">
    <source>
        <dbReference type="EMBL" id="ABD10895.1"/>
    </source>
</evidence>
<evidence type="ECO:0000256" key="1">
    <source>
        <dbReference type="ARBA" id="ARBA00022485"/>
    </source>
</evidence>
<dbReference type="OrthoDB" id="105450at2"/>
<keyword evidence="4" id="KW-0560">Oxidoreductase</keyword>
<dbReference type="GO" id="GO:0051539">
    <property type="term" value="F:4 iron, 4 sulfur cluster binding"/>
    <property type="evidence" value="ECO:0007669"/>
    <property type="project" value="UniProtKB-KW"/>
</dbReference>
<dbReference type="KEGG" id="fra:Francci3_1519"/>
<keyword evidence="6" id="KW-0411">Iron-sulfur</keyword>
<keyword evidence="5" id="KW-0408">Iron</keyword>
<dbReference type="EMBL" id="CP000249">
    <property type="protein sequence ID" value="ABD10895.1"/>
    <property type="molecule type" value="Genomic_DNA"/>
</dbReference>
<dbReference type="GO" id="GO:0016491">
    <property type="term" value="F:oxidoreductase activity"/>
    <property type="evidence" value="ECO:0007669"/>
    <property type="project" value="UniProtKB-KW"/>
</dbReference>
<evidence type="ECO:0000259" key="7">
    <source>
        <dbReference type="Pfam" id="PF03460"/>
    </source>
</evidence>
<dbReference type="Pfam" id="PF03460">
    <property type="entry name" value="NIR_SIR_ferr"/>
    <property type="match status" value="2"/>
</dbReference>
<evidence type="ECO:0000256" key="6">
    <source>
        <dbReference type="ARBA" id="ARBA00023014"/>
    </source>
</evidence>